<dbReference type="GO" id="GO:0055085">
    <property type="term" value="P:transmembrane transport"/>
    <property type="evidence" value="ECO:0007669"/>
    <property type="project" value="InterPro"/>
</dbReference>
<protein>
    <submittedName>
        <fullName evidence="9">Oligopeptide ABC transporter</fullName>
    </submittedName>
</protein>
<evidence type="ECO:0000313" key="9">
    <source>
        <dbReference type="EMBL" id="KRL04555.1"/>
    </source>
</evidence>
<comment type="caution">
    <text evidence="9">The sequence shown here is derived from an EMBL/GenBank/DDBJ whole genome shotgun (WGS) entry which is preliminary data.</text>
</comment>
<dbReference type="SUPFAM" id="SSF161098">
    <property type="entry name" value="MetI-like"/>
    <property type="match status" value="1"/>
</dbReference>
<evidence type="ECO:0000256" key="6">
    <source>
        <dbReference type="ARBA" id="ARBA00023136"/>
    </source>
</evidence>
<keyword evidence="5 7" id="KW-1133">Transmembrane helix</keyword>
<dbReference type="PANTHER" id="PTHR43163">
    <property type="entry name" value="DIPEPTIDE TRANSPORT SYSTEM PERMEASE PROTEIN DPPB-RELATED"/>
    <property type="match status" value="1"/>
</dbReference>
<keyword evidence="4 7" id="KW-0812">Transmembrane</keyword>
<dbReference type="PANTHER" id="PTHR43163:SF6">
    <property type="entry name" value="DIPEPTIDE TRANSPORT SYSTEM PERMEASE PROTEIN DPPB-RELATED"/>
    <property type="match status" value="1"/>
</dbReference>
<dbReference type="CDD" id="cd06261">
    <property type="entry name" value="TM_PBP2"/>
    <property type="match status" value="1"/>
</dbReference>
<evidence type="ECO:0000256" key="7">
    <source>
        <dbReference type="RuleBase" id="RU363032"/>
    </source>
</evidence>
<reference evidence="9 10" key="1">
    <citation type="journal article" date="2015" name="Genome Announc.">
        <title>Expanding the biotechnology potential of lactobacilli through comparative genomics of 213 strains and associated genera.</title>
        <authorList>
            <person name="Sun Z."/>
            <person name="Harris H.M."/>
            <person name="McCann A."/>
            <person name="Guo C."/>
            <person name="Argimon S."/>
            <person name="Zhang W."/>
            <person name="Yang X."/>
            <person name="Jeffery I.B."/>
            <person name="Cooney J.C."/>
            <person name="Kagawa T.F."/>
            <person name="Liu W."/>
            <person name="Song Y."/>
            <person name="Salvetti E."/>
            <person name="Wrobel A."/>
            <person name="Rasinkangas P."/>
            <person name="Parkhill J."/>
            <person name="Rea M.C."/>
            <person name="O'Sullivan O."/>
            <person name="Ritari J."/>
            <person name="Douillard F.P."/>
            <person name="Paul Ross R."/>
            <person name="Yang R."/>
            <person name="Briner A.E."/>
            <person name="Felis G.E."/>
            <person name="de Vos W.M."/>
            <person name="Barrangou R."/>
            <person name="Klaenhammer T.R."/>
            <person name="Caufield P.W."/>
            <person name="Cui Y."/>
            <person name="Zhang H."/>
            <person name="O'Toole P.W."/>
        </authorList>
    </citation>
    <scope>NUCLEOTIDE SEQUENCE [LARGE SCALE GENOMIC DNA]</scope>
    <source>
        <strain evidence="9 10">DSM 19972</strain>
    </source>
</reference>
<evidence type="ECO:0000256" key="2">
    <source>
        <dbReference type="ARBA" id="ARBA00022448"/>
    </source>
</evidence>
<dbReference type="PATRIC" id="fig|1423777.3.peg.1737"/>
<organism evidence="9 10">
    <name type="scientific">Liquorilactobacillus oeni DSM 19972</name>
    <dbReference type="NCBI Taxonomy" id="1423777"/>
    <lineage>
        <taxon>Bacteria</taxon>
        <taxon>Bacillati</taxon>
        <taxon>Bacillota</taxon>
        <taxon>Bacilli</taxon>
        <taxon>Lactobacillales</taxon>
        <taxon>Lactobacillaceae</taxon>
        <taxon>Liquorilactobacillus</taxon>
    </lineage>
</organism>
<dbReference type="GO" id="GO:0005886">
    <property type="term" value="C:plasma membrane"/>
    <property type="evidence" value="ECO:0007669"/>
    <property type="project" value="UniProtKB-SubCell"/>
</dbReference>
<dbReference type="Proteomes" id="UP000051686">
    <property type="component" value="Unassembled WGS sequence"/>
</dbReference>
<dbReference type="STRING" id="1423777.FD46_GL001686"/>
<feature type="transmembrane region" description="Helical" evidence="7">
    <location>
        <begin position="95"/>
        <end position="120"/>
    </location>
</feature>
<gene>
    <name evidence="9" type="ORF">FD46_GL001686</name>
</gene>
<feature type="transmembrane region" description="Helical" evidence="7">
    <location>
        <begin position="284"/>
        <end position="309"/>
    </location>
</feature>
<comment type="subcellular location">
    <subcellularLocation>
        <location evidence="1 7">Cell membrane</location>
        <topology evidence="1 7">Multi-pass membrane protein</topology>
    </subcellularLocation>
</comment>
<dbReference type="InterPro" id="IPR035906">
    <property type="entry name" value="MetI-like_sf"/>
</dbReference>
<dbReference type="EMBL" id="AZEH01000039">
    <property type="protein sequence ID" value="KRL04555.1"/>
    <property type="molecule type" value="Genomic_DNA"/>
</dbReference>
<dbReference type="Gene3D" id="1.10.3720.10">
    <property type="entry name" value="MetI-like"/>
    <property type="match status" value="1"/>
</dbReference>
<keyword evidence="6 7" id="KW-0472">Membrane</keyword>
<dbReference type="PROSITE" id="PS50928">
    <property type="entry name" value="ABC_TM1"/>
    <property type="match status" value="1"/>
</dbReference>
<dbReference type="Pfam" id="PF00528">
    <property type="entry name" value="BPD_transp_1"/>
    <property type="match status" value="1"/>
</dbReference>
<evidence type="ECO:0000256" key="4">
    <source>
        <dbReference type="ARBA" id="ARBA00022692"/>
    </source>
</evidence>
<evidence type="ECO:0000313" key="10">
    <source>
        <dbReference type="Proteomes" id="UP000051686"/>
    </source>
</evidence>
<feature type="transmembrane region" description="Helical" evidence="7">
    <location>
        <begin position="132"/>
        <end position="156"/>
    </location>
</feature>
<keyword evidence="2 7" id="KW-0813">Transport</keyword>
<dbReference type="OrthoDB" id="9773683at2"/>
<dbReference type="Pfam" id="PF19300">
    <property type="entry name" value="BPD_transp_1_N"/>
    <property type="match status" value="1"/>
</dbReference>
<keyword evidence="3" id="KW-1003">Cell membrane</keyword>
<feature type="transmembrane region" description="Helical" evidence="7">
    <location>
        <begin position="176"/>
        <end position="196"/>
    </location>
</feature>
<feature type="transmembrane region" description="Helical" evidence="7">
    <location>
        <begin position="9"/>
        <end position="30"/>
    </location>
</feature>
<accession>A0A0R1MJ96</accession>
<proteinExistence type="inferred from homology"/>
<evidence type="ECO:0000256" key="3">
    <source>
        <dbReference type="ARBA" id="ARBA00022475"/>
    </source>
</evidence>
<comment type="similarity">
    <text evidence="7">Belongs to the binding-protein-dependent transport system permease family.</text>
</comment>
<name>A0A0R1MJ96_9LACO</name>
<dbReference type="InterPro" id="IPR045621">
    <property type="entry name" value="BPD_transp_1_N"/>
</dbReference>
<feature type="domain" description="ABC transmembrane type-1" evidence="8">
    <location>
        <begin position="95"/>
        <end position="302"/>
    </location>
</feature>
<dbReference type="RefSeq" id="WP_057896515.1">
    <property type="nucleotide sequence ID" value="NZ_AZEH01000039.1"/>
</dbReference>
<sequence>MGKYLIKRILIAIPVLLMVTVFCFGMVNLAPGDPSDLYLSQNATQVQKQEMKKNLGLDKPVYVQYVKWLGKTAQGDLGFSFASRTPVAEVIPEKLAATVELLICTLILSYAVAIPLGIICARHQGGWLDNTITGVSFLGVSIPGFFFGLGMVYIFAVELHWLPTGGMSSLGQSSGLLDRVSHIIMPTIVLSLFYCSNMLRYVRSSMIDIFSENYMRTAVSKGLSRKVVLWRHGFRNALIPIITVISSDIPKMLGGAVVTEQIFSWPGLGQLTISSIGSRDYPMLMAINLIAAVGVLICNLIADVLYAAVDPRIRY</sequence>
<dbReference type="AlphaFoldDB" id="A0A0R1MJ96"/>
<evidence type="ECO:0000256" key="1">
    <source>
        <dbReference type="ARBA" id="ARBA00004651"/>
    </source>
</evidence>
<dbReference type="InterPro" id="IPR000515">
    <property type="entry name" value="MetI-like"/>
</dbReference>
<evidence type="ECO:0000256" key="5">
    <source>
        <dbReference type="ARBA" id="ARBA00022989"/>
    </source>
</evidence>
<keyword evidence="10" id="KW-1185">Reference proteome</keyword>
<evidence type="ECO:0000259" key="8">
    <source>
        <dbReference type="PROSITE" id="PS50928"/>
    </source>
</evidence>